<evidence type="ECO:0000313" key="1">
    <source>
        <dbReference type="EMBL" id="SFB66438.1"/>
    </source>
</evidence>
<gene>
    <name evidence="1" type="ORF">SAMN02910406_00072</name>
</gene>
<proteinExistence type="predicted"/>
<dbReference type="SUPFAM" id="SSF52799">
    <property type="entry name" value="(Phosphotyrosine protein) phosphatases II"/>
    <property type="match status" value="1"/>
</dbReference>
<reference evidence="1 2" key="1">
    <citation type="submission" date="2016-10" db="EMBL/GenBank/DDBJ databases">
        <authorList>
            <person name="de Groot N.N."/>
        </authorList>
    </citation>
    <scope>NUCLEOTIDE SEQUENCE [LARGE SCALE GENOMIC DNA]</scope>
    <source>
        <strain evidence="1 2">AR67</strain>
    </source>
</reference>
<dbReference type="Proteomes" id="UP000182192">
    <property type="component" value="Unassembled WGS sequence"/>
</dbReference>
<organism evidence="1 2">
    <name type="scientific">Ruminococcus albus</name>
    <dbReference type="NCBI Taxonomy" id="1264"/>
    <lineage>
        <taxon>Bacteria</taxon>
        <taxon>Bacillati</taxon>
        <taxon>Bacillota</taxon>
        <taxon>Clostridia</taxon>
        <taxon>Eubacteriales</taxon>
        <taxon>Oscillospiraceae</taxon>
        <taxon>Ruminococcus</taxon>
    </lineage>
</organism>
<evidence type="ECO:0000313" key="2">
    <source>
        <dbReference type="Proteomes" id="UP000182192"/>
    </source>
</evidence>
<dbReference type="EMBL" id="FOKQ01000001">
    <property type="protein sequence ID" value="SFB66438.1"/>
    <property type="molecule type" value="Genomic_DNA"/>
</dbReference>
<name>A0A1I1CZW1_RUMAL</name>
<sequence length="154" mass="17678">MYTDTYSREEMAKRIAEGRKFDNAVIISFYDTVGCEPLDCSGISDDVFYIKADDLDIYDLNDMGITVYDYFPDSIKLAQFIIKAHENGKNIICQCEYGQGRSAGCLAAIREYFLHDGISVFADYIYTPNKIIYNELIHELRRQGGMMNEQTNRS</sequence>
<dbReference type="InterPro" id="IPR029021">
    <property type="entry name" value="Prot-tyrosine_phosphatase-like"/>
</dbReference>
<protein>
    <recommendedName>
        <fullName evidence="3">Tyrosine specific protein phosphatases domain-containing protein</fullName>
    </recommendedName>
</protein>
<dbReference type="AlphaFoldDB" id="A0A1I1CZW1"/>
<dbReference type="OrthoDB" id="1816482at2"/>
<evidence type="ECO:0008006" key="3">
    <source>
        <dbReference type="Google" id="ProtNLM"/>
    </source>
</evidence>
<dbReference type="RefSeq" id="WP_074959512.1">
    <property type="nucleotide sequence ID" value="NZ_FOKQ01000001.1"/>
</dbReference>
<accession>A0A1I1CZW1</accession>